<dbReference type="EMBL" id="JACAZH010000038">
    <property type="protein sequence ID" value="KAF7336055.1"/>
    <property type="molecule type" value="Genomic_DNA"/>
</dbReference>
<feature type="compositionally biased region" description="Low complexity" evidence="1">
    <location>
        <begin position="76"/>
        <end position="89"/>
    </location>
</feature>
<evidence type="ECO:0000313" key="3">
    <source>
        <dbReference type="Proteomes" id="UP000623467"/>
    </source>
</evidence>
<protein>
    <submittedName>
        <fullName evidence="2">BHLH domain-containing protein</fullName>
    </submittedName>
</protein>
<sequence length="120" mass="13204">MCLSPLFFFETYLSRELAGLKTLLTGLVGGRGLSEWEREWTVRFGGPETDEPERWPASPPAEGREKKRGRPRKVIALSPTALAPALSTSVPMQAAPQDATQRQLSELKKKSADAGSNHKK</sequence>
<dbReference type="AlphaFoldDB" id="A0A8H7CG32"/>
<name>A0A8H7CG32_9AGAR</name>
<proteinExistence type="predicted"/>
<gene>
    <name evidence="2" type="ORF">MSAN_02319300</name>
</gene>
<reference evidence="2" key="1">
    <citation type="submission" date="2020-05" db="EMBL/GenBank/DDBJ databases">
        <title>Mycena genomes resolve the evolution of fungal bioluminescence.</title>
        <authorList>
            <person name="Tsai I.J."/>
        </authorList>
    </citation>
    <scope>NUCLEOTIDE SEQUENCE</scope>
    <source>
        <strain evidence="2">160909Yilan</strain>
    </source>
</reference>
<evidence type="ECO:0000256" key="1">
    <source>
        <dbReference type="SAM" id="MobiDB-lite"/>
    </source>
</evidence>
<dbReference type="Proteomes" id="UP000623467">
    <property type="component" value="Unassembled WGS sequence"/>
</dbReference>
<keyword evidence="3" id="KW-1185">Reference proteome</keyword>
<accession>A0A8H7CG32</accession>
<evidence type="ECO:0000313" key="2">
    <source>
        <dbReference type="EMBL" id="KAF7336055.1"/>
    </source>
</evidence>
<comment type="caution">
    <text evidence="2">The sequence shown here is derived from an EMBL/GenBank/DDBJ whole genome shotgun (WGS) entry which is preliminary data.</text>
</comment>
<feature type="region of interest" description="Disordered" evidence="1">
    <location>
        <begin position="44"/>
        <end position="120"/>
    </location>
</feature>
<organism evidence="2 3">
    <name type="scientific">Mycena sanguinolenta</name>
    <dbReference type="NCBI Taxonomy" id="230812"/>
    <lineage>
        <taxon>Eukaryota</taxon>
        <taxon>Fungi</taxon>
        <taxon>Dikarya</taxon>
        <taxon>Basidiomycota</taxon>
        <taxon>Agaricomycotina</taxon>
        <taxon>Agaricomycetes</taxon>
        <taxon>Agaricomycetidae</taxon>
        <taxon>Agaricales</taxon>
        <taxon>Marasmiineae</taxon>
        <taxon>Mycenaceae</taxon>
        <taxon>Mycena</taxon>
    </lineage>
</organism>